<organism evidence="1 2">
    <name type="scientific">Bradyrhizobium stylosanthis</name>
    <dbReference type="NCBI Taxonomy" id="1803665"/>
    <lineage>
        <taxon>Bacteria</taxon>
        <taxon>Pseudomonadati</taxon>
        <taxon>Pseudomonadota</taxon>
        <taxon>Alphaproteobacteria</taxon>
        <taxon>Hyphomicrobiales</taxon>
        <taxon>Nitrobacteraceae</taxon>
        <taxon>Bradyrhizobium</taxon>
    </lineage>
</organism>
<evidence type="ECO:0000313" key="1">
    <source>
        <dbReference type="EMBL" id="TWB03676.1"/>
    </source>
</evidence>
<proteinExistence type="predicted"/>
<sequence>MQGWISKAGGGDVWRALYEATSRLLTHYKKQDKVKSCGLSLAKPSSHRKATVAVVRKLRCHHARDVGEWHVLLRQSGRA</sequence>
<dbReference type="Proteomes" id="UP000319949">
    <property type="component" value="Unassembled WGS sequence"/>
</dbReference>
<dbReference type="AlphaFoldDB" id="A0A560E2R9"/>
<protein>
    <submittedName>
        <fullName evidence="1">Uncharacterized protein</fullName>
    </submittedName>
</protein>
<gene>
    <name evidence="1" type="ORF">FBZ96_102149</name>
</gene>
<reference evidence="1 2" key="1">
    <citation type="submission" date="2019-06" db="EMBL/GenBank/DDBJ databases">
        <title>Genomic Encyclopedia of Type Strains, Phase IV (KMG-V): Genome sequencing to study the core and pangenomes of soil and plant-associated prokaryotes.</title>
        <authorList>
            <person name="Whitman W."/>
        </authorList>
    </citation>
    <scope>NUCLEOTIDE SEQUENCE [LARGE SCALE GENOMIC DNA]</scope>
    <source>
        <strain evidence="1 2">BR 510</strain>
    </source>
</reference>
<name>A0A560E2R9_9BRAD</name>
<keyword evidence="2" id="KW-1185">Reference proteome</keyword>
<dbReference type="EMBL" id="VITK01000002">
    <property type="protein sequence ID" value="TWB03676.1"/>
    <property type="molecule type" value="Genomic_DNA"/>
</dbReference>
<accession>A0A560E2R9</accession>
<comment type="caution">
    <text evidence="1">The sequence shown here is derived from an EMBL/GenBank/DDBJ whole genome shotgun (WGS) entry which is preliminary data.</text>
</comment>
<evidence type="ECO:0000313" key="2">
    <source>
        <dbReference type="Proteomes" id="UP000319949"/>
    </source>
</evidence>